<feature type="compositionally biased region" description="Basic and acidic residues" evidence="1">
    <location>
        <begin position="63"/>
        <end position="78"/>
    </location>
</feature>
<feature type="compositionally biased region" description="Basic and acidic residues" evidence="1">
    <location>
        <begin position="89"/>
        <end position="111"/>
    </location>
</feature>
<keyword evidence="3" id="KW-1185">Reference proteome</keyword>
<dbReference type="EMBL" id="JBAJEX010000005">
    <property type="protein sequence ID" value="MEO1767088.1"/>
    <property type="molecule type" value="Genomic_DNA"/>
</dbReference>
<feature type="compositionally biased region" description="Pro residues" evidence="1">
    <location>
        <begin position="49"/>
        <end position="62"/>
    </location>
</feature>
<protein>
    <submittedName>
        <fullName evidence="2">Uncharacterized protein</fullName>
    </submittedName>
</protein>
<comment type="caution">
    <text evidence="2">The sequence shown here is derived from an EMBL/GenBank/DDBJ whole genome shotgun (WGS) entry which is preliminary data.</text>
</comment>
<feature type="region of interest" description="Disordered" evidence="1">
    <location>
        <begin position="1"/>
        <end position="111"/>
    </location>
</feature>
<evidence type="ECO:0000313" key="2">
    <source>
        <dbReference type="EMBL" id="MEO1767088.1"/>
    </source>
</evidence>
<proteinExistence type="predicted"/>
<organism evidence="2 3">
    <name type="scientific">Thiobacter aerophilum</name>
    <dbReference type="NCBI Taxonomy" id="3121275"/>
    <lineage>
        <taxon>Bacteria</taxon>
        <taxon>Pseudomonadati</taxon>
        <taxon>Pseudomonadota</taxon>
        <taxon>Betaproteobacteria</taxon>
        <taxon>Burkholderiales</taxon>
        <taxon>Thiobacteraceae</taxon>
        <taxon>Thiobacter</taxon>
    </lineage>
</organism>
<gene>
    <name evidence="2" type="ORF">V6E02_07675</name>
</gene>
<evidence type="ECO:0000256" key="1">
    <source>
        <dbReference type="SAM" id="MobiDB-lite"/>
    </source>
</evidence>
<reference evidence="2 3" key="1">
    <citation type="submission" date="2024-02" db="EMBL/GenBank/DDBJ databases">
        <title>New thermophilic sulfur-oxidizing bacteria from a hot springs of the Uzon caldera (Kamchatka, Russia).</title>
        <authorList>
            <person name="Dukat A.M."/>
            <person name="Elcheninov A.G."/>
            <person name="Frolov E.N."/>
        </authorList>
    </citation>
    <scope>NUCLEOTIDE SEQUENCE [LARGE SCALE GENOMIC DNA]</scope>
    <source>
        <strain evidence="2 3">AK1</strain>
    </source>
</reference>
<feature type="compositionally biased region" description="Pro residues" evidence="1">
    <location>
        <begin position="1"/>
        <end position="11"/>
    </location>
</feature>
<name>A0ABV0EHX3_9BURK</name>
<dbReference type="Proteomes" id="UP001482231">
    <property type="component" value="Unassembled WGS sequence"/>
</dbReference>
<evidence type="ECO:0000313" key="3">
    <source>
        <dbReference type="Proteomes" id="UP001482231"/>
    </source>
</evidence>
<sequence length="111" mass="12364">MRFPVDPPPPIGVAEDPYDIQETTGIRPVRPVGAPLSQQRLVGRRPRPVASPPAPVQPAPPPVERRSGEDRRKGDRRVANLPVLVDTRSGIDRRRAKRRNDDPTTRVDEKA</sequence>
<accession>A0ABV0EHX3</accession>
<dbReference type="RefSeq" id="WP_347308197.1">
    <property type="nucleotide sequence ID" value="NZ_JBAJEX010000005.1"/>
</dbReference>